<protein>
    <recommendedName>
        <fullName evidence="4">LisH domain-containing protein</fullName>
    </recommendedName>
</protein>
<evidence type="ECO:0000313" key="2">
    <source>
        <dbReference type="EMBL" id="KAF2163777.1"/>
    </source>
</evidence>
<feature type="compositionally biased region" description="Low complexity" evidence="1">
    <location>
        <begin position="1"/>
        <end position="10"/>
    </location>
</feature>
<accession>A0A6A6C9B4</accession>
<feature type="region of interest" description="Disordered" evidence="1">
    <location>
        <begin position="336"/>
        <end position="376"/>
    </location>
</feature>
<reference evidence="2" key="1">
    <citation type="journal article" date="2020" name="Stud. Mycol.">
        <title>101 Dothideomycetes genomes: a test case for predicting lifestyles and emergence of pathogens.</title>
        <authorList>
            <person name="Haridas S."/>
            <person name="Albert R."/>
            <person name="Binder M."/>
            <person name="Bloem J."/>
            <person name="Labutti K."/>
            <person name="Salamov A."/>
            <person name="Andreopoulos B."/>
            <person name="Baker S."/>
            <person name="Barry K."/>
            <person name="Bills G."/>
            <person name="Bluhm B."/>
            <person name="Cannon C."/>
            <person name="Castanera R."/>
            <person name="Culley D."/>
            <person name="Daum C."/>
            <person name="Ezra D."/>
            <person name="Gonzalez J."/>
            <person name="Henrissat B."/>
            <person name="Kuo A."/>
            <person name="Liang C."/>
            <person name="Lipzen A."/>
            <person name="Lutzoni F."/>
            <person name="Magnuson J."/>
            <person name="Mondo S."/>
            <person name="Nolan M."/>
            <person name="Ohm R."/>
            <person name="Pangilinan J."/>
            <person name="Park H.-J."/>
            <person name="Ramirez L."/>
            <person name="Alfaro M."/>
            <person name="Sun H."/>
            <person name="Tritt A."/>
            <person name="Yoshinaga Y."/>
            <person name="Zwiers L.-H."/>
            <person name="Turgeon B."/>
            <person name="Goodwin S."/>
            <person name="Spatafora J."/>
            <person name="Crous P."/>
            <person name="Grigoriev I."/>
        </authorList>
    </citation>
    <scope>NUCLEOTIDE SEQUENCE</scope>
    <source>
        <strain evidence="2">ATCC 36951</strain>
    </source>
</reference>
<keyword evidence="3" id="KW-1185">Reference proteome</keyword>
<dbReference type="EMBL" id="ML993607">
    <property type="protein sequence ID" value="KAF2163777.1"/>
    <property type="molecule type" value="Genomic_DNA"/>
</dbReference>
<sequence>MSQQQQMAMTGMGGPVGGPTPNAPTPTNSMSGLGPQDYSKRLNSAIYEYLLCCGKYDAARSFKTAMPIEWPEGVKQSPNQNQANGVDVEIESRDSLKGKPDDLPLPVALSEEPGPFLMDWWLQFWELYQGNRRNGKQTTLSYVGQQRMAQKTRTGMMTAIDPNAAQRNFNMMNNGMGDLRQQTAIKNMYVKDQQLNQMNKMRAGQAGANQMPGAPMERQGSQMDRNGSPNAGTDAPSPKRQRIEGNMNQMNQARPGQPGQMQGGQQVGTPSNAPPLFDTLPAHTRELLLSRGLDPSTMSQEQLQKMSAQPTNVQAKSVENYSQAIQQHMQAAMQRTGSNANKGMPPNPAMGPGGAQSSPMNQQGIDGAGGEFYNNRMGMPQNGAAVAAAGQQGAANNGNHALQDYQMQLMLLEQQNKKRLLMARQEQDSMAHPNAPGPNGNNFAPGMSPQGSRAGDPSPNPNEMNRGRGSPTPGMMDPSAVPGMRPQMVMGPNGQPVMRPPSSHPMAGQMTQQQMEMLRANGGMMPNGANWQGPPGGPQGPMMPGQQPGQGQPGQPPNMTPRQGNMPPPPAPANATGTQPSSPAQPPAPPTPSQGNKGKPANKKDGAKKNAPANKKGANAAESQEANAPPTPTPPPPMTPNNAASFNKNGQLPNGQPTPAQQNANTQPPGAPPVQQQVPDMNAAPFGNITDDGFGNMDFANLDSGDVLDNFDFDSFLNNTGDNDTLGFDANFAFGDAGAELDTMH</sequence>
<name>A0A6A6C9B4_ZASCE</name>
<proteinExistence type="predicted"/>
<dbReference type="Proteomes" id="UP000799537">
    <property type="component" value="Unassembled WGS sequence"/>
</dbReference>
<feature type="compositionally biased region" description="Pro residues" evidence="1">
    <location>
        <begin position="583"/>
        <end position="592"/>
    </location>
</feature>
<evidence type="ECO:0000313" key="3">
    <source>
        <dbReference type="Proteomes" id="UP000799537"/>
    </source>
</evidence>
<dbReference type="AlphaFoldDB" id="A0A6A6C9B4"/>
<feature type="compositionally biased region" description="Low complexity" evidence="1">
    <location>
        <begin position="609"/>
        <end position="621"/>
    </location>
</feature>
<feature type="region of interest" description="Disordered" evidence="1">
    <location>
        <begin position="1"/>
        <end position="28"/>
    </location>
</feature>
<evidence type="ECO:0000256" key="1">
    <source>
        <dbReference type="SAM" id="MobiDB-lite"/>
    </source>
</evidence>
<dbReference type="GeneID" id="54571068"/>
<feature type="compositionally biased region" description="Pro residues" evidence="1">
    <location>
        <begin position="629"/>
        <end position="639"/>
    </location>
</feature>
<dbReference type="OrthoDB" id="5600002at2759"/>
<organism evidence="2 3">
    <name type="scientific">Zasmidium cellare ATCC 36951</name>
    <dbReference type="NCBI Taxonomy" id="1080233"/>
    <lineage>
        <taxon>Eukaryota</taxon>
        <taxon>Fungi</taxon>
        <taxon>Dikarya</taxon>
        <taxon>Ascomycota</taxon>
        <taxon>Pezizomycotina</taxon>
        <taxon>Dothideomycetes</taxon>
        <taxon>Dothideomycetidae</taxon>
        <taxon>Mycosphaerellales</taxon>
        <taxon>Mycosphaerellaceae</taxon>
        <taxon>Zasmidium</taxon>
    </lineage>
</organism>
<feature type="region of interest" description="Disordered" evidence="1">
    <location>
        <begin position="204"/>
        <end position="272"/>
    </location>
</feature>
<feature type="compositionally biased region" description="Low complexity" evidence="1">
    <location>
        <begin position="573"/>
        <end position="582"/>
    </location>
</feature>
<feature type="compositionally biased region" description="Polar residues" evidence="1">
    <location>
        <begin position="645"/>
        <end position="666"/>
    </location>
</feature>
<evidence type="ECO:0008006" key="4">
    <source>
        <dbReference type="Google" id="ProtNLM"/>
    </source>
</evidence>
<feature type="region of interest" description="Disordered" evidence="1">
    <location>
        <begin position="425"/>
        <end position="689"/>
    </location>
</feature>
<feature type="compositionally biased region" description="Low complexity" evidence="1">
    <location>
        <begin position="540"/>
        <end position="550"/>
    </location>
</feature>
<dbReference type="RefSeq" id="XP_033664666.1">
    <property type="nucleotide sequence ID" value="XM_033817796.1"/>
</dbReference>
<feature type="compositionally biased region" description="Polar residues" evidence="1">
    <location>
        <begin position="219"/>
        <end position="231"/>
    </location>
</feature>
<feature type="compositionally biased region" description="Low complexity" evidence="1">
    <location>
        <begin position="431"/>
        <end position="446"/>
    </location>
</feature>
<gene>
    <name evidence="2" type="ORF">M409DRAFT_68345</name>
</gene>